<keyword evidence="3" id="KW-1185">Reference proteome</keyword>
<keyword evidence="1" id="KW-1133">Transmembrane helix</keyword>
<sequence>MSIKNSSGETIITWQVLLIVISSSLGIFFAGAFSGYFVASKEYSLRATKRDQAVNEIKNKVDQLPQQINRDIREEEKR</sequence>
<accession>A0ABT9T6B8</accession>
<dbReference type="EMBL" id="JAUSSJ010000001">
    <property type="protein sequence ID" value="MDQ0019015.1"/>
    <property type="molecule type" value="Genomic_DNA"/>
</dbReference>
<keyword evidence="1" id="KW-0812">Transmembrane</keyword>
<gene>
    <name evidence="2" type="ORF">J2X94_001143</name>
</gene>
<organism evidence="2 3">
    <name type="scientific">[Curtobacterium] plantarum</name>
    <dbReference type="NCBI Taxonomy" id="221276"/>
    <lineage>
        <taxon>Bacteria</taxon>
        <taxon>Pseudomonadati</taxon>
        <taxon>Pseudomonadota</taxon>
        <taxon>Gammaproteobacteria</taxon>
        <taxon>Enterobacterales</taxon>
        <taxon>Erwiniaceae</taxon>
        <taxon>Pantoea</taxon>
    </lineage>
</organism>
<feature type="transmembrane region" description="Helical" evidence="1">
    <location>
        <begin position="12"/>
        <end position="39"/>
    </location>
</feature>
<evidence type="ECO:0008006" key="4">
    <source>
        <dbReference type="Google" id="ProtNLM"/>
    </source>
</evidence>
<evidence type="ECO:0000313" key="2">
    <source>
        <dbReference type="EMBL" id="MDQ0019015.1"/>
    </source>
</evidence>
<reference evidence="2 3" key="1">
    <citation type="submission" date="2023-07" db="EMBL/GenBank/DDBJ databases">
        <title>Sorghum-associated microbial communities from plants grown in Nebraska, USA.</title>
        <authorList>
            <person name="Schachtman D."/>
        </authorList>
    </citation>
    <scope>NUCLEOTIDE SEQUENCE [LARGE SCALE GENOMIC DNA]</scope>
    <source>
        <strain evidence="2 3">CC49</strain>
    </source>
</reference>
<evidence type="ECO:0000313" key="3">
    <source>
        <dbReference type="Proteomes" id="UP001244623"/>
    </source>
</evidence>
<keyword evidence="1" id="KW-0472">Membrane</keyword>
<protein>
    <recommendedName>
        <fullName evidence="4">Lipopolysaccharide assembly protein A domain-containing protein</fullName>
    </recommendedName>
</protein>
<comment type="caution">
    <text evidence="2">The sequence shown here is derived from an EMBL/GenBank/DDBJ whole genome shotgun (WGS) entry which is preliminary data.</text>
</comment>
<name>A0ABT9T6B8_9GAMM</name>
<evidence type="ECO:0000256" key="1">
    <source>
        <dbReference type="SAM" id="Phobius"/>
    </source>
</evidence>
<dbReference type="RefSeq" id="WP_307618073.1">
    <property type="nucleotide sequence ID" value="NZ_JAUSSJ010000001.1"/>
</dbReference>
<dbReference type="Proteomes" id="UP001244623">
    <property type="component" value="Unassembled WGS sequence"/>
</dbReference>
<proteinExistence type="predicted"/>